<feature type="region of interest" description="Disordered" evidence="1">
    <location>
        <begin position="136"/>
        <end position="182"/>
    </location>
</feature>
<evidence type="ECO:0000313" key="4">
    <source>
        <dbReference type="EMBL" id="KZV79548.1"/>
    </source>
</evidence>
<dbReference type="GO" id="GO:0009055">
    <property type="term" value="F:electron transfer activity"/>
    <property type="evidence" value="ECO:0007669"/>
    <property type="project" value="InterPro"/>
</dbReference>
<dbReference type="SUPFAM" id="SSF49503">
    <property type="entry name" value="Cupredoxins"/>
    <property type="match status" value="1"/>
</dbReference>
<keyword evidence="2" id="KW-0732">Signal</keyword>
<accession>A0A165AYS9</accession>
<dbReference type="OrthoDB" id="1921208at2759"/>
<dbReference type="Pfam" id="PF02298">
    <property type="entry name" value="Cu_bind_like"/>
    <property type="match status" value="1"/>
</dbReference>
<dbReference type="InterPro" id="IPR003245">
    <property type="entry name" value="Phytocyanin_dom"/>
</dbReference>
<protein>
    <recommendedName>
        <fullName evidence="3">Phytocyanin domain-containing protein</fullName>
    </recommendedName>
</protein>
<evidence type="ECO:0000259" key="3">
    <source>
        <dbReference type="Pfam" id="PF02298"/>
    </source>
</evidence>
<dbReference type="AlphaFoldDB" id="A0A165AYS9"/>
<feature type="domain" description="Phytocyanin" evidence="3">
    <location>
        <begin position="37"/>
        <end position="116"/>
    </location>
</feature>
<dbReference type="Gene3D" id="2.60.40.420">
    <property type="entry name" value="Cupredoxins - blue copper proteins"/>
    <property type="match status" value="1"/>
</dbReference>
<dbReference type="InterPro" id="IPR052953">
    <property type="entry name" value="Ser-rich/MCO-related"/>
</dbReference>
<feature type="signal peptide" evidence="2">
    <location>
        <begin position="1"/>
        <end position="15"/>
    </location>
</feature>
<evidence type="ECO:0000256" key="1">
    <source>
        <dbReference type="SAM" id="MobiDB-lite"/>
    </source>
</evidence>
<evidence type="ECO:0000313" key="5">
    <source>
        <dbReference type="Proteomes" id="UP000077266"/>
    </source>
</evidence>
<dbReference type="PANTHER" id="PTHR34883:SF4">
    <property type="entry name" value="CUPREDOXIN"/>
    <property type="match status" value="1"/>
</dbReference>
<dbReference type="Proteomes" id="UP000077266">
    <property type="component" value="Unassembled WGS sequence"/>
</dbReference>
<dbReference type="InterPro" id="IPR008972">
    <property type="entry name" value="Cupredoxin"/>
</dbReference>
<evidence type="ECO:0000256" key="2">
    <source>
        <dbReference type="SAM" id="SignalP"/>
    </source>
</evidence>
<gene>
    <name evidence="4" type="ORF">EXIGLDRAFT_782157</name>
</gene>
<name>A0A165AYS9_EXIGL</name>
<organism evidence="4 5">
    <name type="scientific">Exidia glandulosa HHB12029</name>
    <dbReference type="NCBI Taxonomy" id="1314781"/>
    <lineage>
        <taxon>Eukaryota</taxon>
        <taxon>Fungi</taxon>
        <taxon>Dikarya</taxon>
        <taxon>Basidiomycota</taxon>
        <taxon>Agaricomycotina</taxon>
        <taxon>Agaricomycetes</taxon>
        <taxon>Auriculariales</taxon>
        <taxon>Exidiaceae</taxon>
        <taxon>Exidia</taxon>
    </lineage>
</organism>
<dbReference type="InParanoid" id="A0A165AYS9"/>
<dbReference type="EMBL" id="KV426596">
    <property type="protein sequence ID" value="KZV79548.1"/>
    <property type="molecule type" value="Genomic_DNA"/>
</dbReference>
<keyword evidence="5" id="KW-1185">Reference proteome</keyword>
<sequence>MRYYVVLAAAASVLAVDIPVDVGKDGFAFTPNWVSADVGDIVTFTFWPDNHTVTQTTFSTPCTAAVDPATGQTGVNSGFISVPQPGPGPSPISLNVTTTGPLWFACMQTGHCQQGMVFAINPTEEKSFSTFQAAAMGRTGTASPPSESSPSNPPVGQGSPYAPEDTSGAPEEGASSTDTSVSAVPTGACDAVLSDQRFLVLVSFSLWLFWLAIGP</sequence>
<proteinExistence type="predicted"/>
<feature type="chain" id="PRO_5013221174" description="Phytocyanin domain-containing protein" evidence="2">
    <location>
        <begin position="16"/>
        <end position="215"/>
    </location>
</feature>
<dbReference type="STRING" id="1314781.A0A165AYS9"/>
<reference evidence="4 5" key="1">
    <citation type="journal article" date="2016" name="Mol. Biol. Evol.">
        <title>Comparative Genomics of Early-Diverging Mushroom-Forming Fungi Provides Insights into the Origins of Lignocellulose Decay Capabilities.</title>
        <authorList>
            <person name="Nagy L.G."/>
            <person name="Riley R."/>
            <person name="Tritt A."/>
            <person name="Adam C."/>
            <person name="Daum C."/>
            <person name="Floudas D."/>
            <person name="Sun H."/>
            <person name="Yadav J.S."/>
            <person name="Pangilinan J."/>
            <person name="Larsson K.H."/>
            <person name="Matsuura K."/>
            <person name="Barry K."/>
            <person name="Labutti K."/>
            <person name="Kuo R."/>
            <person name="Ohm R.A."/>
            <person name="Bhattacharya S.S."/>
            <person name="Shirouzu T."/>
            <person name="Yoshinaga Y."/>
            <person name="Martin F.M."/>
            <person name="Grigoriev I.V."/>
            <person name="Hibbett D.S."/>
        </authorList>
    </citation>
    <scope>NUCLEOTIDE SEQUENCE [LARGE SCALE GENOMIC DNA]</scope>
    <source>
        <strain evidence="4 5">HHB12029</strain>
    </source>
</reference>
<dbReference type="CDD" id="cd00920">
    <property type="entry name" value="Cupredoxin"/>
    <property type="match status" value="1"/>
</dbReference>
<dbReference type="PANTHER" id="PTHR34883">
    <property type="entry name" value="SERINE-RICH PROTEIN, PUTATIVE-RELATED-RELATED"/>
    <property type="match status" value="1"/>
</dbReference>